<reference evidence="1" key="1">
    <citation type="submission" date="2023-04" db="EMBL/GenBank/DDBJ databases">
        <title>Colletotrichum limetticola genome sequence.</title>
        <authorList>
            <person name="Baroncelli R."/>
        </authorList>
    </citation>
    <scope>NUCLEOTIDE SEQUENCE</scope>
    <source>
        <strain evidence="1">KLA-Anderson</strain>
    </source>
</reference>
<organism evidence="1 2">
    <name type="scientific">Colletotrichum limetticola</name>
    <dbReference type="NCBI Taxonomy" id="1209924"/>
    <lineage>
        <taxon>Eukaryota</taxon>
        <taxon>Fungi</taxon>
        <taxon>Dikarya</taxon>
        <taxon>Ascomycota</taxon>
        <taxon>Pezizomycotina</taxon>
        <taxon>Sordariomycetes</taxon>
        <taxon>Hypocreomycetidae</taxon>
        <taxon>Glomerellales</taxon>
        <taxon>Glomerellaceae</taxon>
        <taxon>Colletotrichum</taxon>
        <taxon>Colletotrichum acutatum species complex</taxon>
    </lineage>
</organism>
<dbReference type="EMBL" id="JARUPT010000302">
    <property type="protein sequence ID" value="KAK0373535.1"/>
    <property type="molecule type" value="Genomic_DNA"/>
</dbReference>
<evidence type="ECO:0000313" key="2">
    <source>
        <dbReference type="Proteomes" id="UP001169217"/>
    </source>
</evidence>
<evidence type="ECO:0000313" key="1">
    <source>
        <dbReference type="EMBL" id="KAK0373535.1"/>
    </source>
</evidence>
<sequence length="65" mass="7639">MGERTGSRVFQWVWSYVVVKGSKVDYIVGGQRAEFDLSELVRCVALLRQKTRLYRLHRPPRPPIH</sequence>
<accession>A0ABQ9PPP7</accession>
<comment type="caution">
    <text evidence="1">The sequence shown here is derived from an EMBL/GenBank/DDBJ whole genome shotgun (WGS) entry which is preliminary data.</text>
</comment>
<proteinExistence type="predicted"/>
<gene>
    <name evidence="1" type="ORF">CLIM01_09122</name>
</gene>
<dbReference type="Proteomes" id="UP001169217">
    <property type="component" value="Unassembled WGS sequence"/>
</dbReference>
<name>A0ABQ9PPP7_9PEZI</name>
<protein>
    <submittedName>
        <fullName evidence="1">Uncharacterized protein</fullName>
    </submittedName>
</protein>
<keyword evidence="2" id="KW-1185">Reference proteome</keyword>